<dbReference type="InterPro" id="IPR003719">
    <property type="entry name" value="Phenazine_PhzF-like"/>
</dbReference>
<dbReference type="Proteomes" id="UP000252519">
    <property type="component" value="Unassembled WGS sequence"/>
</dbReference>
<evidence type="ECO:0000256" key="1">
    <source>
        <dbReference type="ARBA" id="ARBA00008270"/>
    </source>
</evidence>
<reference evidence="3 4" key="1">
    <citation type="submission" date="2014-10" db="EMBL/GenBank/DDBJ databases">
        <title>Draft genome of the hookworm Ancylostoma caninum.</title>
        <authorList>
            <person name="Mitreva M."/>
        </authorList>
    </citation>
    <scope>NUCLEOTIDE SEQUENCE [LARGE SCALE GENOMIC DNA]</scope>
    <source>
        <strain evidence="3 4">Baltimore</strain>
    </source>
</reference>
<gene>
    <name evidence="3" type="ORF">ANCCAN_21625</name>
</gene>
<keyword evidence="2" id="KW-0413">Isomerase</keyword>
<dbReference type="AlphaFoldDB" id="A0A368FNZ0"/>
<evidence type="ECO:0000313" key="4">
    <source>
        <dbReference type="Proteomes" id="UP000252519"/>
    </source>
</evidence>
<name>A0A368FNZ0_ANCCA</name>
<proteinExistence type="inferred from homology"/>
<dbReference type="STRING" id="29170.A0A368FNZ0"/>
<keyword evidence="4" id="KW-1185">Reference proteome</keyword>
<comment type="caution">
    <text evidence="3">The sequence shown here is derived from an EMBL/GenBank/DDBJ whole genome shotgun (WGS) entry which is preliminary data.</text>
</comment>
<dbReference type="PANTHER" id="PTHR13774">
    <property type="entry name" value="PHENAZINE BIOSYNTHESIS PROTEIN"/>
    <property type="match status" value="1"/>
</dbReference>
<dbReference type="Pfam" id="PF02567">
    <property type="entry name" value="PhzC-PhzF"/>
    <property type="match status" value="1"/>
</dbReference>
<dbReference type="Gene3D" id="3.10.310.10">
    <property type="entry name" value="Diaminopimelate Epimerase, Chain A, domain 1"/>
    <property type="match status" value="1"/>
</dbReference>
<dbReference type="OrthoDB" id="75169at2759"/>
<dbReference type="SUPFAM" id="SSF54506">
    <property type="entry name" value="Diaminopimelate epimerase-like"/>
    <property type="match status" value="1"/>
</dbReference>
<comment type="similarity">
    <text evidence="1">Belongs to the PhzF family.</text>
</comment>
<evidence type="ECO:0000313" key="3">
    <source>
        <dbReference type="EMBL" id="RCN32560.1"/>
    </source>
</evidence>
<evidence type="ECO:0000256" key="2">
    <source>
        <dbReference type="ARBA" id="ARBA00023235"/>
    </source>
</evidence>
<protein>
    <submittedName>
        <fullName evidence="3">Phenazine biosynthesis-like protein</fullName>
    </submittedName>
</protein>
<sequence length="202" mass="22409">MDFPQYGIAVVRFIGAPNPLAKLFSEFDAPSHLNDLIDCIIPSTINVESVAYASEAKKLIIVVDKQTTNFELSEITTKNCSKMKELDPDGDFVRGVLVTLAPSNAKIQGFIDYEEEPYDYVCRYFAPWVGIDEDPATGSAQCALAPFWAAVLGKSVLYAFQSYPNRGAQFRIQLRDSNRLALLGKSVTVLQGQLHLNEAVFY</sequence>
<dbReference type="EMBL" id="JOJR01001069">
    <property type="protein sequence ID" value="RCN32560.1"/>
    <property type="molecule type" value="Genomic_DNA"/>
</dbReference>
<organism evidence="3 4">
    <name type="scientific">Ancylostoma caninum</name>
    <name type="common">Dog hookworm</name>
    <dbReference type="NCBI Taxonomy" id="29170"/>
    <lineage>
        <taxon>Eukaryota</taxon>
        <taxon>Metazoa</taxon>
        <taxon>Ecdysozoa</taxon>
        <taxon>Nematoda</taxon>
        <taxon>Chromadorea</taxon>
        <taxon>Rhabditida</taxon>
        <taxon>Rhabditina</taxon>
        <taxon>Rhabditomorpha</taxon>
        <taxon>Strongyloidea</taxon>
        <taxon>Ancylostomatidae</taxon>
        <taxon>Ancylostomatinae</taxon>
        <taxon>Ancylostoma</taxon>
    </lineage>
</organism>
<dbReference type="PANTHER" id="PTHR13774:SF17">
    <property type="entry name" value="PHENAZINE BIOSYNTHESIS-LIKE DOMAIN-CONTAINING PROTEIN"/>
    <property type="match status" value="1"/>
</dbReference>
<dbReference type="GO" id="GO:0016853">
    <property type="term" value="F:isomerase activity"/>
    <property type="evidence" value="ECO:0007669"/>
    <property type="project" value="UniProtKB-KW"/>
</dbReference>
<accession>A0A368FNZ0</accession>
<dbReference type="GO" id="GO:0005737">
    <property type="term" value="C:cytoplasm"/>
    <property type="evidence" value="ECO:0007669"/>
    <property type="project" value="TreeGrafter"/>
</dbReference>